<dbReference type="AlphaFoldDB" id="A0AAD8K007"/>
<reference evidence="2" key="1">
    <citation type="journal article" date="2023" name="bioRxiv">
        <title>Improved chromosome-level genome assembly for marigold (Tagetes erecta).</title>
        <authorList>
            <person name="Jiang F."/>
            <person name="Yuan L."/>
            <person name="Wang S."/>
            <person name="Wang H."/>
            <person name="Xu D."/>
            <person name="Wang A."/>
            <person name="Fan W."/>
        </authorList>
    </citation>
    <scope>NUCLEOTIDE SEQUENCE</scope>
    <source>
        <strain evidence="2">WSJ</strain>
        <tissue evidence="2">Leaf</tissue>
    </source>
</reference>
<comment type="caution">
    <text evidence="2">The sequence shown here is derived from an EMBL/GenBank/DDBJ whole genome shotgun (WGS) entry which is preliminary data.</text>
</comment>
<dbReference type="Proteomes" id="UP001229421">
    <property type="component" value="Unassembled WGS sequence"/>
</dbReference>
<evidence type="ECO:0000313" key="2">
    <source>
        <dbReference type="EMBL" id="KAK1413084.1"/>
    </source>
</evidence>
<evidence type="ECO:0000256" key="1">
    <source>
        <dbReference type="SAM" id="Phobius"/>
    </source>
</evidence>
<gene>
    <name evidence="2" type="ORF">QVD17_34835</name>
</gene>
<accession>A0AAD8K007</accession>
<organism evidence="2 3">
    <name type="scientific">Tagetes erecta</name>
    <name type="common">African marigold</name>
    <dbReference type="NCBI Taxonomy" id="13708"/>
    <lineage>
        <taxon>Eukaryota</taxon>
        <taxon>Viridiplantae</taxon>
        <taxon>Streptophyta</taxon>
        <taxon>Embryophyta</taxon>
        <taxon>Tracheophyta</taxon>
        <taxon>Spermatophyta</taxon>
        <taxon>Magnoliopsida</taxon>
        <taxon>eudicotyledons</taxon>
        <taxon>Gunneridae</taxon>
        <taxon>Pentapetalae</taxon>
        <taxon>asterids</taxon>
        <taxon>campanulids</taxon>
        <taxon>Asterales</taxon>
        <taxon>Asteraceae</taxon>
        <taxon>Asteroideae</taxon>
        <taxon>Heliantheae alliance</taxon>
        <taxon>Tageteae</taxon>
        <taxon>Tagetes</taxon>
    </lineage>
</organism>
<proteinExistence type="predicted"/>
<name>A0AAD8K007_TARER</name>
<feature type="transmembrane region" description="Helical" evidence="1">
    <location>
        <begin position="71"/>
        <end position="89"/>
    </location>
</feature>
<keyword evidence="1" id="KW-0472">Membrane</keyword>
<evidence type="ECO:0000313" key="3">
    <source>
        <dbReference type="Proteomes" id="UP001229421"/>
    </source>
</evidence>
<keyword evidence="1" id="KW-0812">Transmembrane</keyword>
<keyword evidence="3" id="KW-1185">Reference proteome</keyword>
<protein>
    <submittedName>
        <fullName evidence="2">Uncharacterized protein</fullName>
    </submittedName>
</protein>
<sequence>MFPVFHPFSFAFQCSLLFFRHKSSSYTYQIFLSSQPPPLLSSAPTTTTPYHTPTFHWCQMVKFRMMKRPDYPSLLILVMFLILVSSCAIKTKGSSRQVSNTQSYKYVYDSAAVKGFLPKALPVPPSGPSHHHNSIGVNTMHP</sequence>
<dbReference type="EMBL" id="JAUHHV010000009">
    <property type="protein sequence ID" value="KAK1413084.1"/>
    <property type="molecule type" value="Genomic_DNA"/>
</dbReference>
<keyword evidence="1" id="KW-1133">Transmembrane helix</keyword>